<evidence type="ECO:0000256" key="1">
    <source>
        <dbReference type="ARBA" id="ARBA00022737"/>
    </source>
</evidence>
<evidence type="ECO:0000256" key="2">
    <source>
        <dbReference type="ARBA" id="ARBA00023043"/>
    </source>
</evidence>
<accession>A0A7R8W5D6</accession>
<dbReference type="AlphaFoldDB" id="A0A7R8W5D6"/>
<dbReference type="Pfam" id="PF13637">
    <property type="entry name" value="Ank_4"/>
    <property type="match status" value="1"/>
</dbReference>
<feature type="compositionally biased region" description="Polar residues" evidence="3">
    <location>
        <begin position="768"/>
        <end position="780"/>
    </location>
</feature>
<evidence type="ECO:0000313" key="4">
    <source>
        <dbReference type="EMBL" id="CAD7224011.1"/>
    </source>
</evidence>
<feature type="region of interest" description="Disordered" evidence="3">
    <location>
        <begin position="583"/>
        <end position="811"/>
    </location>
</feature>
<dbReference type="InterPro" id="IPR036770">
    <property type="entry name" value="Ankyrin_rpt-contain_sf"/>
</dbReference>
<feature type="compositionally biased region" description="Low complexity" evidence="3">
    <location>
        <begin position="613"/>
        <end position="625"/>
    </location>
</feature>
<reference evidence="4" key="1">
    <citation type="submission" date="2020-11" db="EMBL/GenBank/DDBJ databases">
        <authorList>
            <person name="Tran Van P."/>
        </authorList>
    </citation>
    <scope>NUCLEOTIDE SEQUENCE</scope>
</reference>
<organism evidence="4">
    <name type="scientific">Cyprideis torosa</name>
    <dbReference type="NCBI Taxonomy" id="163714"/>
    <lineage>
        <taxon>Eukaryota</taxon>
        <taxon>Metazoa</taxon>
        <taxon>Ecdysozoa</taxon>
        <taxon>Arthropoda</taxon>
        <taxon>Crustacea</taxon>
        <taxon>Oligostraca</taxon>
        <taxon>Ostracoda</taxon>
        <taxon>Podocopa</taxon>
        <taxon>Podocopida</taxon>
        <taxon>Cytherocopina</taxon>
        <taxon>Cytheroidea</taxon>
        <taxon>Cytherideidae</taxon>
        <taxon>Cyprideis</taxon>
    </lineage>
</organism>
<feature type="compositionally biased region" description="Polar residues" evidence="3">
    <location>
        <begin position="62"/>
        <end position="74"/>
    </location>
</feature>
<dbReference type="SUPFAM" id="SSF56112">
    <property type="entry name" value="Protein kinase-like (PK-like)"/>
    <property type="match status" value="1"/>
</dbReference>
<dbReference type="InterPro" id="IPR011009">
    <property type="entry name" value="Kinase-like_dom_sf"/>
</dbReference>
<proteinExistence type="predicted"/>
<dbReference type="OrthoDB" id="539213at2759"/>
<dbReference type="SMART" id="SM00248">
    <property type="entry name" value="ANK"/>
    <property type="match status" value="5"/>
</dbReference>
<dbReference type="Pfam" id="PF12796">
    <property type="entry name" value="Ank_2"/>
    <property type="match status" value="1"/>
</dbReference>
<dbReference type="EMBL" id="OB660291">
    <property type="protein sequence ID" value="CAD7224011.1"/>
    <property type="molecule type" value="Genomic_DNA"/>
</dbReference>
<feature type="compositionally biased region" description="Basic and acidic residues" evidence="3">
    <location>
        <begin position="675"/>
        <end position="688"/>
    </location>
</feature>
<dbReference type="Gene3D" id="1.25.40.20">
    <property type="entry name" value="Ankyrin repeat-containing domain"/>
    <property type="match status" value="2"/>
</dbReference>
<feature type="compositionally biased region" description="Polar residues" evidence="3">
    <location>
        <begin position="43"/>
        <end position="54"/>
    </location>
</feature>
<feature type="compositionally biased region" description="Acidic residues" evidence="3">
    <location>
        <begin position="749"/>
        <end position="767"/>
    </location>
</feature>
<dbReference type="PANTHER" id="PTHR24161:SF124">
    <property type="entry name" value="TRANSIENT RECEPTOR POTENTIAL CHANNEL PYREXIA"/>
    <property type="match status" value="1"/>
</dbReference>
<sequence length="915" mass="100677">MDRPTHLHLLASPLPLQPTGPETKEAPRDRQLMASSPPICDRVTSNSGNPSVQRSGGADGSTLEQTPGVNSSASGSGGEMDRSTLVRPVMFVAGESILEDYRNRILRLVDAVYPDFSLEIKKKLARDFFVKGLPDKSREAVQLAGARSLDEAINAAKLTLSLERTVDVAPVDQISGSGIPQEEQQPVQRPVFSLTRHPGISKVELRTGDEGPVLLPLVARRDFTLYGWRTYELRTIPREISFLLYPDPSFSDEDSESESDDPSSSDERLGATAHGSLSYYPGKVEETITVTYVWPITKEVVVRMTWLHLFALLPGYHPVVKLLLALGADPKAVDSLLNRTPLHLAGTGETATVLIDNGAEVNARDEEGRTPLHLATQHDRHSLAVVLLSNGADVLATDDDARTPLSEAKTEEVILAMIGHVEDLDGQDQQTGNTLLHSCCLHGNEEAAKRLIEKGARLDVKNKKGETALDTALANGHRRIASLLPGYLQSPLSTTGRFERDFEVVKDDKHKDGVLGKGAFGRVFQAKRRGTEDVFAIKEIPFPPDDAEKILREVRAAMKLSHRFILTHQDAWLEDRRTSDEAATRTQFEGRDESVRVSQSSSSNTGDSIALKGSSGEESNHTSSSPREGISDDIVVERSEGEELQQANRSQQTATIEEGESSQRPSPSTAEERDDGVRLPQGRDRSDQSQDESCEEEWSESPSCTDEESDDGIVFENSGEEIGRINKIQQPETSGEKGPSNRPPSLAGESDDDVIFQDSEPQEDTDQDVISFNEGGSSQENQRRLAPGNEEESDEPPTRSSAQGDGSESDISLSTRAAREQYLKTCTFTLYIQMDLMEMTLEDYIRRRNEGYLGKKCAGINVEGSEVRIPKEVEESFSQSRLEAVRRGLSHEPTERPTLGDLWFAFLRRGDSAQL</sequence>
<feature type="compositionally biased region" description="Acidic residues" evidence="3">
    <location>
        <begin position="250"/>
        <end position="264"/>
    </location>
</feature>
<dbReference type="InterPro" id="IPR000719">
    <property type="entry name" value="Prot_kinase_dom"/>
</dbReference>
<feature type="region of interest" description="Disordered" evidence="3">
    <location>
        <begin position="1"/>
        <end position="81"/>
    </location>
</feature>
<feature type="compositionally biased region" description="Polar residues" evidence="3">
    <location>
        <begin position="645"/>
        <end position="655"/>
    </location>
</feature>
<dbReference type="PANTHER" id="PTHR24161">
    <property type="entry name" value="ANK_REP_REGION DOMAIN-CONTAINING PROTEIN-RELATED"/>
    <property type="match status" value="1"/>
</dbReference>
<dbReference type="Pfam" id="PF00069">
    <property type="entry name" value="Pkinase"/>
    <property type="match status" value="1"/>
</dbReference>
<dbReference type="PROSITE" id="PS50297">
    <property type="entry name" value="ANK_REP_REGION"/>
    <property type="match status" value="2"/>
</dbReference>
<gene>
    <name evidence="4" type="ORF">CTOB1V02_LOCUS1982</name>
</gene>
<feature type="compositionally biased region" description="Acidic residues" evidence="3">
    <location>
        <begin position="689"/>
        <end position="713"/>
    </location>
</feature>
<evidence type="ECO:0000256" key="3">
    <source>
        <dbReference type="SAM" id="MobiDB-lite"/>
    </source>
</evidence>
<feature type="region of interest" description="Disordered" evidence="3">
    <location>
        <begin position="250"/>
        <end position="271"/>
    </location>
</feature>
<feature type="compositionally biased region" description="Basic and acidic residues" evidence="3">
    <location>
        <begin position="22"/>
        <end position="31"/>
    </location>
</feature>
<name>A0A7R8W5D6_9CRUS</name>
<dbReference type="GO" id="GO:0004672">
    <property type="term" value="F:protein kinase activity"/>
    <property type="evidence" value="ECO:0007669"/>
    <property type="project" value="InterPro"/>
</dbReference>
<feature type="compositionally biased region" description="Polar residues" evidence="3">
    <location>
        <begin position="798"/>
        <end position="811"/>
    </location>
</feature>
<dbReference type="Gene3D" id="3.30.200.20">
    <property type="entry name" value="Phosphorylase Kinase, domain 1"/>
    <property type="match status" value="1"/>
</dbReference>
<dbReference type="SUPFAM" id="SSF48403">
    <property type="entry name" value="Ankyrin repeat"/>
    <property type="match status" value="1"/>
</dbReference>
<dbReference type="PROSITE" id="PS00107">
    <property type="entry name" value="PROTEIN_KINASE_ATP"/>
    <property type="match status" value="1"/>
</dbReference>
<keyword evidence="2" id="KW-0040">ANK repeat</keyword>
<dbReference type="InterPro" id="IPR017441">
    <property type="entry name" value="Protein_kinase_ATP_BS"/>
</dbReference>
<dbReference type="PROSITE" id="PS50088">
    <property type="entry name" value="ANK_REPEAT"/>
    <property type="match status" value="2"/>
</dbReference>
<dbReference type="InterPro" id="IPR002110">
    <property type="entry name" value="Ankyrin_rpt"/>
</dbReference>
<dbReference type="GO" id="GO:0005524">
    <property type="term" value="F:ATP binding"/>
    <property type="evidence" value="ECO:0007669"/>
    <property type="project" value="UniProtKB-UniRule"/>
</dbReference>
<keyword evidence="1" id="KW-0677">Repeat</keyword>
<feature type="compositionally biased region" description="Basic and acidic residues" evidence="3">
    <location>
        <begin position="583"/>
        <end position="595"/>
    </location>
</feature>
<protein>
    <submittedName>
        <fullName evidence="4">Uncharacterized protein</fullName>
    </submittedName>
</protein>